<dbReference type="PANTHER" id="PTHR44809:SF1">
    <property type="entry name" value="PROTEIN O-MANNOSYL-TRANSFERASE TMTC1"/>
    <property type="match status" value="1"/>
</dbReference>
<feature type="repeat" description="TPR" evidence="1">
    <location>
        <begin position="83"/>
        <end position="116"/>
    </location>
</feature>
<feature type="repeat" description="TPR" evidence="1">
    <location>
        <begin position="151"/>
        <end position="184"/>
    </location>
</feature>
<dbReference type="Pfam" id="PF13489">
    <property type="entry name" value="Methyltransf_23"/>
    <property type="match status" value="1"/>
</dbReference>
<dbReference type="PROSITE" id="PS50293">
    <property type="entry name" value="TPR_REGION"/>
    <property type="match status" value="1"/>
</dbReference>
<keyword evidence="3" id="KW-1185">Reference proteome</keyword>
<protein>
    <submittedName>
        <fullName evidence="2">Tetratricopeptide repeat protein</fullName>
    </submittedName>
</protein>
<gene>
    <name evidence="2" type="ORF">M8A51_15410</name>
</gene>
<dbReference type="PANTHER" id="PTHR44809">
    <property type="match status" value="1"/>
</dbReference>
<dbReference type="Gene3D" id="1.25.40.10">
    <property type="entry name" value="Tetratricopeptide repeat domain"/>
    <property type="match status" value="3"/>
</dbReference>
<evidence type="ECO:0000313" key="2">
    <source>
        <dbReference type="EMBL" id="MCM5680913.1"/>
    </source>
</evidence>
<reference evidence="2" key="1">
    <citation type="submission" date="2022-05" db="EMBL/GenBank/DDBJ databases">
        <title>Schlegelella sp. nov., isolated from mangrove soil.</title>
        <authorList>
            <person name="Liu Y."/>
            <person name="Ge X."/>
            <person name="Liu W."/>
        </authorList>
    </citation>
    <scope>NUCLEOTIDE SEQUENCE</scope>
    <source>
        <strain evidence="2">S2-27</strain>
    </source>
</reference>
<dbReference type="EMBL" id="JAMKFE010000009">
    <property type="protein sequence ID" value="MCM5680913.1"/>
    <property type="molecule type" value="Genomic_DNA"/>
</dbReference>
<dbReference type="SUPFAM" id="SSF48452">
    <property type="entry name" value="TPR-like"/>
    <property type="match status" value="1"/>
</dbReference>
<keyword evidence="1" id="KW-0802">TPR repeat</keyword>
<dbReference type="Gene3D" id="3.40.50.150">
    <property type="entry name" value="Vaccinia Virus protein VP39"/>
    <property type="match status" value="1"/>
</dbReference>
<organism evidence="2 3">
    <name type="scientific">Caldimonas mangrovi</name>
    <dbReference type="NCBI Taxonomy" id="2944811"/>
    <lineage>
        <taxon>Bacteria</taxon>
        <taxon>Pseudomonadati</taxon>
        <taxon>Pseudomonadota</taxon>
        <taxon>Betaproteobacteria</taxon>
        <taxon>Burkholderiales</taxon>
        <taxon>Sphaerotilaceae</taxon>
        <taxon>Caldimonas</taxon>
    </lineage>
</organism>
<evidence type="ECO:0000313" key="3">
    <source>
        <dbReference type="Proteomes" id="UP001165541"/>
    </source>
</evidence>
<name>A0ABT0YSS4_9BURK</name>
<feature type="repeat" description="TPR" evidence="1">
    <location>
        <begin position="185"/>
        <end position="218"/>
    </location>
</feature>
<dbReference type="InterPro" id="IPR052943">
    <property type="entry name" value="TMTC_O-mannosyl-trnsfr"/>
</dbReference>
<sequence>MGKRSSPATSAHLSLHDALRLAVELHRRGALDDAHTLYRRVLKLAPRNADANHFLGVLLHQKGRSEEAWPLIERSLALNGKLADWHSNAGNVLLEMGRLDDAARAYEHSAELAPERADIHNNIGVLQRARKCSGEAEAAYRRAIELNPQFADAYNNLGNLLSDRGQVPEALDLYREALKLKPGHPGARKMLGIGYYAQGLIDKAAEVYREWLEEEPDNPVAQHYLAACSGEQVPERASDAYVEDTFDRFANSFDAKLARLSYRAPQLIGEAVARVCGEPAKSLAVLDAGCGTGLCGPLLAPYASRLEGVDLSAQMLAKAEPRGVYDRLVKAELTAFIEQAPSAYDLIVSADTLCYFGDLAAVSAAAHAALRPHGTLVFTVEALAGEKVSEGFHLNPHGRYSHARDYVRRVLQQAGFEVLAIEAEPLRNENGKPVDGWVVAARS</sequence>
<dbReference type="CDD" id="cd02440">
    <property type="entry name" value="AdoMet_MTases"/>
    <property type="match status" value="1"/>
</dbReference>
<accession>A0ABT0YSS4</accession>
<dbReference type="InterPro" id="IPR011990">
    <property type="entry name" value="TPR-like_helical_dom_sf"/>
</dbReference>
<comment type="caution">
    <text evidence="2">The sequence shown here is derived from an EMBL/GenBank/DDBJ whole genome shotgun (WGS) entry which is preliminary data.</text>
</comment>
<proteinExistence type="predicted"/>
<dbReference type="SMART" id="SM00028">
    <property type="entry name" value="TPR"/>
    <property type="match status" value="6"/>
</dbReference>
<evidence type="ECO:0000256" key="1">
    <source>
        <dbReference type="PROSITE-ProRule" id="PRU00339"/>
    </source>
</evidence>
<dbReference type="RefSeq" id="WP_251779364.1">
    <property type="nucleotide sequence ID" value="NZ_JAMKFE010000009.1"/>
</dbReference>
<dbReference type="SUPFAM" id="SSF53335">
    <property type="entry name" value="S-adenosyl-L-methionine-dependent methyltransferases"/>
    <property type="match status" value="1"/>
</dbReference>
<dbReference type="InterPro" id="IPR029063">
    <property type="entry name" value="SAM-dependent_MTases_sf"/>
</dbReference>
<dbReference type="Proteomes" id="UP001165541">
    <property type="component" value="Unassembled WGS sequence"/>
</dbReference>
<dbReference type="PROSITE" id="PS50005">
    <property type="entry name" value="TPR"/>
    <property type="match status" value="4"/>
</dbReference>
<dbReference type="InterPro" id="IPR019734">
    <property type="entry name" value="TPR_rpt"/>
</dbReference>
<feature type="repeat" description="TPR" evidence="1">
    <location>
        <begin position="117"/>
        <end position="150"/>
    </location>
</feature>
<dbReference type="Pfam" id="PF13432">
    <property type="entry name" value="TPR_16"/>
    <property type="match status" value="3"/>
</dbReference>